<gene>
    <name evidence="2" type="ORF">ACFPET_06135</name>
</gene>
<name>A0ABV8TWB3_9ACTN</name>
<dbReference type="Proteomes" id="UP001595823">
    <property type="component" value="Unassembled WGS sequence"/>
</dbReference>
<evidence type="ECO:0000256" key="1">
    <source>
        <dbReference type="SAM" id="MobiDB-lite"/>
    </source>
</evidence>
<comment type="caution">
    <text evidence="2">The sequence shown here is derived from an EMBL/GenBank/DDBJ whole genome shotgun (WGS) entry which is preliminary data.</text>
</comment>
<reference evidence="3" key="1">
    <citation type="journal article" date="2019" name="Int. J. Syst. Evol. Microbiol.">
        <title>The Global Catalogue of Microorganisms (GCM) 10K type strain sequencing project: providing services to taxonomists for standard genome sequencing and annotation.</title>
        <authorList>
            <consortium name="The Broad Institute Genomics Platform"/>
            <consortium name="The Broad Institute Genome Sequencing Center for Infectious Disease"/>
            <person name="Wu L."/>
            <person name="Ma J."/>
        </authorList>
    </citation>
    <scope>NUCLEOTIDE SEQUENCE [LARGE SCALE GENOMIC DNA]</scope>
    <source>
        <strain evidence="3">IBRC-M 10908</strain>
    </source>
</reference>
<protein>
    <submittedName>
        <fullName evidence="2">Uncharacterized protein</fullName>
    </submittedName>
</protein>
<keyword evidence="3" id="KW-1185">Reference proteome</keyword>
<organism evidence="2 3">
    <name type="scientific">Salininema proteolyticum</name>
    <dbReference type="NCBI Taxonomy" id="1607685"/>
    <lineage>
        <taxon>Bacteria</taxon>
        <taxon>Bacillati</taxon>
        <taxon>Actinomycetota</taxon>
        <taxon>Actinomycetes</taxon>
        <taxon>Glycomycetales</taxon>
        <taxon>Glycomycetaceae</taxon>
        <taxon>Salininema</taxon>
    </lineage>
</organism>
<sequence>MSDEEEPYTFDPDQEQFDPDQAPQQFDNDSTFMGFTGSAGDYGMAAAGQIPAVGPVVKIGLKVGETRETWSRLFEGEVTVENVTQVMVDALDMVNSAAGLVGDVQNMIVAGADGIGYLSMFLKKVANLGFDIAKTCQPFMDSVGYVTGNPGRLKTAGEMWRSAAANIEQVEQSIGDAATGTIQPAWEGYTGTGAMTRTQDLLDLSAVTRAVATSLAVIVEAYADLSDRVINFVWKLIMDFTLNGFDAIKDVVTKGYFAAIPIIIDVCIMAVQYQVQIMTILLRVAEVFITGKMLTKQLGDAFADSADLVNLLTNASTGDGSNSR</sequence>
<evidence type="ECO:0000313" key="2">
    <source>
        <dbReference type="EMBL" id="MFC4334772.1"/>
    </source>
</evidence>
<accession>A0ABV8TWB3</accession>
<feature type="compositionally biased region" description="Acidic residues" evidence="1">
    <location>
        <begin position="1"/>
        <end position="18"/>
    </location>
</feature>
<dbReference type="EMBL" id="JBHSDK010000009">
    <property type="protein sequence ID" value="MFC4334772.1"/>
    <property type="molecule type" value="Genomic_DNA"/>
</dbReference>
<evidence type="ECO:0000313" key="3">
    <source>
        <dbReference type="Proteomes" id="UP001595823"/>
    </source>
</evidence>
<dbReference type="RefSeq" id="WP_380618795.1">
    <property type="nucleotide sequence ID" value="NZ_JBHSDK010000009.1"/>
</dbReference>
<proteinExistence type="predicted"/>
<feature type="region of interest" description="Disordered" evidence="1">
    <location>
        <begin position="1"/>
        <end position="24"/>
    </location>
</feature>